<dbReference type="Proteomes" id="UP001154259">
    <property type="component" value="Unassembled WGS sequence"/>
</dbReference>
<evidence type="ECO:0000313" key="4">
    <source>
        <dbReference type="Proteomes" id="UP001154259"/>
    </source>
</evidence>
<evidence type="ECO:0000313" key="3">
    <source>
        <dbReference type="Proteomes" id="UP001154255"/>
    </source>
</evidence>
<keyword evidence="4" id="KW-1185">Reference proteome</keyword>
<sequence>MVMIGVPYGIRTRVAAVKGRCPRPLDERDRGNEVLLTWQLGFGQGQFIQKLHLL</sequence>
<evidence type="ECO:0000313" key="2">
    <source>
        <dbReference type="EMBL" id="CAI3953439.1"/>
    </source>
</evidence>
<dbReference type="EMBL" id="CAMXCS010000006">
    <property type="protein sequence ID" value="CAI3953439.1"/>
    <property type="molecule type" value="Genomic_DNA"/>
</dbReference>
<evidence type="ECO:0000313" key="1">
    <source>
        <dbReference type="EMBL" id="CAI3949379.1"/>
    </source>
</evidence>
<reference evidence="1" key="1">
    <citation type="submission" date="2022-10" db="EMBL/GenBank/DDBJ databases">
        <authorList>
            <person name="Botero Cardona J."/>
        </authorList>
    </citation>
    <scope>NUCLEOTIDE SEQUENCE</scope>
    <source>
        <strain evidence="1">LMG 31819</strain>
        <strain evidence="2">R-53529</strain>
    </source>
</reference>
<accession>A0A9W4X7A9</accession>
<name>A0A9W4X7A9_9PROT</name>
<dbReference type="AlphaFoldDB" id="A0A9W4X7A9"/>
<proteinExistence type="predicted"/>
<protein>
    <submittedName>
        <fullName evidence="1">Uncharacterized protein</fullName>
    </submittedName>
</protein>
<organism evidence="1 3">
    <name type="scientific">Commensalibacter communis</name>
    <dbReference type="NCBI Taxonomy" id="2972786"/>
    <lineage>
        <taxon>Bacteria</taxon>
        <taxon>Pseudomonadati</taxon>
        <taxon>Pseudomonadota</taxon>
        <taxon>Alphaproteobacteria</taxon>
        <taxon>Acetobacterales</taxon>
        <taxon>Acetobacteraceae</taxon>
    </lineage>
</organism>
<dbReference type="EMBL" id="CAMXCM010000005">
    <property type="protein sequence ID" value="CAI3949379.1"/>
    <property type="molecule type" value="Genomic_DNA"/>
</dbReference>
<comment type="caution">
    <text evidence="1">The sequence shown here is derived from an EMBL/GenBank/DDBJ whole genome shotgun (WGS) entry which is preliminary data.</text>
</comment>
<gene>
    <name evidence="2" type="ORF">R53529_LOCUS1846</name>
    <name evidence="1" type="ORF">R53530_LOCUS1728</name>
</gene>
<dbReference type="Proteomes" id="UP001154255">
    <property type="component" value="Unassembled WGS sequence"/>
</dbReference>